<dbReference type="InterPro" id="IPR007813">
    <property type="entry name" value="PilN"/>
</dbReference>
<gene>
    <name evidence="1" type="ORF">SAMN04488529_105217</name>
</gene>
<dbReference type="AlphaFoldDB" id="A0A1H0SUS8"/>
<organism evidence="1 2">
    <name type="scientific">Clostridium gasigenes</name>
    <dbReference type="NCBI Taxonomy" id="94869"/>
    <lineage>
        <taxon>Bacteria</taxon>
        <taxon>Bacillati</taxon>
        <taxon>Bacillota</taxon>
        <taxon>Clostridia</taxon>
        <taxon>Eubacteriales</taxon>
        <taxon>Clostridiaceae</taxon>
        <taxon>Clostridium</taxon>
    </lineage>
</organism>
<keyword evidence="2" id="KW-1185">Reference proteome</keyword>
<evidence type="ECO:0000313" key="2">
    <source>
        <dbReference type="Proteomes" id="UP000198597"/>
    </source>
</evidence>
<dbReference type="Pfam" id="PF05137">
    <property type="entry name" value="PilN"/>
    <property type="match status" value="1"/>
</dbReference>
<proteinExistence type="predicted"/>
<evidence type="ECO:0000313" key="1">
    <source>
        <dbReference type="EMBL" id="SDP45018.1"/>
    </source>
</evidence>
<accession>A0A1H0SUS8</accession>
<dbReference type="RefSeq" id="WP_089969475.1">
    <property type="nucleotide sequence ID" value="NZ_CP071376.1"/>
</dbReference>
<dbReference type="EMBL" id="FNJM01000005">
    <property type="protein sequence ID" value="SDP45018.1"/>
    <property type="molecule type" value="Genomic_DNA"/>
</dbReference>
<name>A0A1H0SUS8_9CLOT</name>
<dbReference type="OrthoDB" id="1707667at2"/>
<dbReference type="Proteomes" id="UP000198597">
    <property type="component" value="Unassembled WGS sequence"/>
</dbReference>
<protein>
    <submittedName>
        <fullName evidence="1">Type IV pilus assembly protein PilN</fullName>
    </submittedName>
</protein>
<reference evidence="1 2" key="1">
    <citation type="submission" date="2016-10" db="EMBL/GenBank/DDBJ databases">
        <authorList>
            <person name="de Groot N.N."/>
        </authorList>
    </citation>
    <scope>NUCLEOTIDE SEQUENCE [LARGE SCALE GENOMIC DNA]</scope>
    <source>
        <strain evidence="1 2">DSM 12272</strain>
    </source>
</reference>
<dbReference type="STRING" id="94869.SAMN04488529_105217"/>
<sequence length="182" mass="20862">MRRDINFFSQYQGKKKEKKNQDIYIYSLLGFLGVLIIGSLLWNSTSLLLTNKKIKEYQAKLEEPEIQEKITESDEVNSKLSILKNYDKELVTISKSLYSREIVTTNILDKISSTLPSEVTFNSVNITNTDINIQAESTKRTAIGEIEYNLKQLDNVQDVYIGGISGEEKYTFDIKCVLKDVE</sequence>
<dbReference type="GeneID" id="65308700"/>